<dbReference type="Proteomes" id="UP001603857">
    <property type="component" value="Unassembled WGS sequence"/>
</dbReference>
<dbReference type="EMBL" id="JBGMDY010000002">
    <property type="protein sequence ID" value="KAL2344438.1"/>
    <property type="molecule type" value="Genomic_DNA"/>
</dbReference>
<reference evidence="1 2" key="1">
    <citation type="submission" date="2024-08" db="EMBL/GenBank/DDBJ databases">
        <title>Insights into the chromosomal genome structure of Flemingia macrophylla.</title>
        <authorList>
            <person name="Ding Y."/>
            <person name="Zhao Y."/>
            <person name="Bi W."/>
            <person name="Wu M."/>
            <person name="Zhao G."/>
            <person name="Gong Y."/>
            <person name="Li W."/>
            <person name="Zhang P."/>
        </authorList>
    </citation>
    <scope>NUCLEOTIDE SEQUENCE [LARGE SCALE GENOMIC DNA]</scope>
    <source>
        <strain evidence="1">DYQJB</strain>
        <tissue evidence="1">Leaf</tissue>
    </source>
</reference>
<protein>
    <submittedName>
        <fullName evidence="1">Uncharacterized protein</fullName>
    </submittedName>
</protein>
<organism evidence="1 2">
    <name type="scientific">Flemingia macrophylla</name>
    <dbReference type="NCBI Taxonomy" id="520843"/>
    <lineage>
        <taxon>Eukaryota</taxon>
        <taxon>Viridiplantae</taxon>
        <taxon>Streptophyta</taxon>
        <taxon>Embryophyta</taxon>
        <taxon>Tracheophyta</taxon>
        <taxon>Spermatophyta</taxon>
        <taxon>Magnoliopsida</taxon>
        <taxon>eudicotyledons</taxon>
        <taxon>Gunneridae</taxon>
        <taxon>Pentapetalae</taxon>
        <taxon>rosids</taxon>
        <taxon>fabids</taxon>
        <taxon>Fabales</taxon>
        <taxon>Fabaceae</taxon>
        <taxon>Papilionoideae</taxon>
        <taxon>50 kb inversion clade</taxon>
        <taxon>NPAAA clade</taxon>
        <taxon>indigoferoid/millettioid clade</taxon>
        <taxon>Phaseoleae</taxon>
        <taxon>Flemingia</taxon>
    </lineage>
</organism>
<evidence type="ECO:0000313" key="1">
    <source>
        <dbReference type="EMBL" id="KAL2344438.1"/>
    </source>
</evidence>
<sequence>MDEKLDERLYKHELTNQVKSGERSLKDELMSLERRRLILKVQLDNGIIPTKLSPKLESEDGSLHSRVLERSLKDEFMSLERRQLILKVQLNFYIVPTELSPKLAHPRMDHCTHESWRGL</sequence>
<name>A0ABD1N8Y6_9FABA</name>
<dbReference type="AlphaFoldDB" id="A0ABD1N8Y6"/>
<proteinExistence type="predicted"/>
<keyword evidence="2" id="KW-1185">Reference proteome</keyword>
<evidence type="ECO:0000313" key="2">
    <source>
        <dbReference type="Proteomes" id="UP001603857"/>
    </source>
</evidence>
<accession>A0ABD1N8Y6</accession>
<comment type="caution">
    <text evidence="1">The sequence shown here is derived from an EMBL/GenBank/DDBJ whole genome shotgun (WGS) entry which is preliminary data.</text>
</comment>
<gene>
    <name evidence="1" type="ORF">Fmac_005723</name>
</gene>